<dbReference type="InterPro" id="IPR014030">
    <property type="entry name" value="Ketoacyl_synth_N"/>
</dbReference>
<protein>
    <submittedName>
        <fullName evidence="2">Beta-ketoacyl synthase chain length factor</fullName>
    </submittedName>
</protein>
<dbReference type="OrthoDB" id="9798676at2"/>
<dbReference type="AlphaFoldDB" id="A0A558HJE7"/>
<accession>A0A558HJE7</accession>
<evidence type="ECO:0000313" key="3">
    <source>
        <dbReference type="Proteomes" id="UP000319941"/>
    </source>
</evidence>
<proteinExistence type="predicted"/>
<reference evidence="2 3" key="1">
    <citation type="submission" date="2019-07" db="EMBL/GenBank/DDBJ databases">
        <title>Diversity of Bacteria from Kongsfjorden, Arctic.</title>
        <authorList>
            <person name="Yu Y."/>
        </authorList>
    </citation>
    <scope>NUCLEOTIDE SEQUENCE [LARGE SCALE GENOMIC DNA]</scope>
    <source>
        <strain evidence="2 3">SM1923</strain>
    </source>
</reference>
<keyword evidence="3" id="KW-1185">Reference proteome</keyword>
<evidence type="ECO:0000313" key="2">
    <source>
        <dbReference type="EMBL" id="TVU69237.1"/>
    </source>
</evidence>
<sequence length="244" mass="26456">MHLTDWRAWQASATRTAHDSRVEITPTPRAEQVPAMLRRRLSSVGQACCTLLSALDPHANLPVIHASRHGDTTRILALLDAATQPDEALSPARFSLSVHNAILGLYSIVSQSHQPLEAVAACGDEFEAMMSEALGYLTERDEVIVLFSDIAAPDAFIHHGDYPAHASAVAMRLSRSTVPDIGSAELSASPVSPAASQITHTPNAPTPLEVIHWLEQAEHLPEATLTCRRQHWQLVAPHPAPDHD</sequence>
<dbReference type="Proteomes" id="UP000319941">
    <property type="component" value="Unassembled WGS sequence"/>
</dbReference>
<evidence type="ECO:0000259" key="1">
    <source>
        <dbReference type="Pfam" id="PF13723"/>
    </source>
</evidence>
<dbReference type="RefSeq" id="WP_144727728.1">
    <property type="nucleotide sequence ID" value="NZ_CAWOWR010000137.1"/>
</dbReference>
<dbReference type="STRING" id="553385.GCA_000591415_00734"/>
<name>A0A558HJE7_9GAMM</name>
<dbReference type="EMBL" id="VNFH01000008">
    <property type="protein sequence ID" value="TVU69237.1"/>
    <property type="molecule type" value="Genomic_DNA"/>
</dbReference>
<comment type="caution">
    <text evidence="2">The sequence shown here is derived from an EMBL/GenBank/DDBJ whole genome shotgun (WGS) entry which is preliminary data.</text>
</comment>
<dbReference type="Pfam" id="PF13723">
    <property type="entry name" value="Ketoacyl-synt_2"/>
    <property type="match status" value="1"/>
</dbReference>
<feature type="domain" description="Beta-ketoacyl synthase-like N-terminal" evidence="1">
    <location>
        <begin position="6"/>
        <end position="233"/>
    </location>
</feature>
<gene>
    <name evidence="2" type="ORF">FQP86_12340</name>
</gene>
<organism evidence="2 3">
    <name type="scientific">Cobetia crustatorum</name>
    <dbReference type="NCBI Taxonomy" id="553385"/>
    <lineage>
        <taxon>Bacteria</taxon>
        <taxon>Pseudomonadati</taxon>
        <taxon>Pseudomonadota</taxon>
        <taxon>Gammaproteobacteria</taxon>
        <taxon>Oceanospirillales</taxon>
        <taxon>Halomonadaceae</taxon>
        <taxon>Cobetia</taxon>
    </lineage>
</organism>